<feature type="transmembrane region" description="Helical" evidence="8">
    <location>
        <begin position="102"/>
        <end position="121"/>
    </location>
</feature>
<dbReference type="InterPro" id="IPR000515">
    <property type="entry name" value="MetI-like"/>
</dbReference>
<accession>A0A484NXJ2</accession>
<keyword evidence="7 8" id="KW-0472">Membrane</keyword>
<dbReference type="GO" id="GO:0055085">
    <property type="term" value="P:transmembrane transport"/>
    <property type="evidence" value="ECO:0007669"/>
    <property type="project" value="InterPro"/>
</dbReference>
<protein>
    <submittedName>
        <fullName evidence="10">Putrescine transport system permease protein PotI (TC 3.A.1.11.2)</fullName>
    </submittedName>
</protein>
<keyword evidence="5 8" id="KW-0812">Transmembrane</keyword>
<dbReference type="PANTHER" id="PTHR43357:SF4">
    <property type="entry name" value="INNER MEMBRANE ABC TRANSPORTER PERMEASE PROTEIN YDCV"/>
    <property type="match status" value="1"/>
</dbReference>
<keyword evidence="6 8" id="KW-1133">Transmembrane helix</keyword>
<evidence type="ECO:0000256" key="4">
    <source>
        <dbReference type="ARBA" id="ARBA00022519"/>
    </source>
</evidence>
<evidence type="ECO:0000256" key="2">
    <source>
        <dbReference type="ARBA" id="ARBA00022448"/>
    </source>
</evidence>
<feature type="transmembrane region" description="Helical" evidence="8">
    <location>
        <begin position="206"/>
        <end position="229"/>
    </location>
</feature>
<dbReference type="Gene3D" id="1.10.3720.10">
    <property type="entry name" value="MetI-like"/>
    <property type="match status" value="1"/>
</dbReference>
<name>A0A484NXJ2_9ZZZZ</name>
<feature type="transmembrane region" description="Helical" evidence="8">
    <location>
        <begin position="41"/>
        <end position="63"/>
    </location>
</feature>
<dbReference type="PANTHER" id="PTHR43357">
    <property type="entry name" value="INNER MEMBRANE ABC TRANSPORTER PERMEASE PROTEIN YDCV"/>
    <property type="match status" value="1"/>
</dbReference>
<dbReference type="SUPFAM" id="SSF161098">
    <property type="entry name" value="MetI-like"/>
    <property type="match status" value="1"/>
</dbReference>
<organism evidence="10">
    <name type="scientific">plant metagenome</name>
    <dbReference type="NCBI Taxonomy" id="1297885"/>
    <lineage>
        <taxon>unclassified sequences</taxon>
        <taxon>metagenomes</taxon>
        <taxon>organismal metagenomes</taxon>
    </lineage>
</organism>
<dbReference type="GO" id="GO:0005886">
    <property type="term" value="C:plasma membrane"/>
    <property type="evidence" value="ECO:0007669"/>
    <property type="project" value="UniProtKB-SubCell"/>
</dbReference>
<feature type="transmembrane region" description="Helical" evidence="8">
    <location>
        <begin position="155"/>
        <end position="174"/>
    </location>
</feature>
<evidence type="ECO:0000256" key="8">
    <source>
        <dbReference type="SAM" id="Phobius"/>
    </source>
</evidence>
<evidence type="ECO:0000259" key="9">
    <source>
        <dbReference type="PROSITE" id="PS50928"/>
    </source>
</evidence>
<gene>
    <name evidence="10" type="ORF">ANDO2_1068</name>
</gene>
<sequence>MVLVSFTDKGYMSMPFDGASLRWYWALLDAPEFARAFRTSLLLGVVSATIALLFSLPAALAIARWNFPGKGSVNAALMSPLLIPHVVLGVAFLRFFTDVGMSGTFFGMVCAHIIIIMPYALRLCLSAADGIEQALEDAAVSLGAGRWTVFRRITLRLMLPGVISGWVLAFIHSFDEVTMSAFIASPSLTPLPVAIYHRIEDSIDPMVASISSLLIFGAVGLMVVIDRIYGLDRIFVGKR</sequence>
<comment type="subcellular location">
    <subcellularLocation>
        <location evidence="1">Cell inner membrane</location>
        <topology evidence="1">Multi-pass membrane protein</topology>
    </subcellularLocation>
</comment>
<evidence type="ECO:0000256" key="6">
    <source>
        <dbReference type="ARBA" id="ARBA00022989"/>
    </source>
</evidence>
<dbReference type="AlphaFoldDB" id="A0A484NXJ2"/>
<dbReference type="Pfam" id="PF00528">
    <property type="entry name" value="BPD_transp_1"/>
    <property type="match status" value="1"/>
</dbReference>
<dbReference type="CDD" id="cd06261">
    <property type="entry name" value="TM_PBP2"/>
    <property type="match status" value="1"/>
</dbReference>
<dbReference type="EMBL" id="CAADIB010000001">
    <property type="protein sequence ID" value="VFR17541.1"/>
    <property type="molecule type" value="Genomic_DNA"/>
</dbReference>
<evidence type="ECO:0000256" key="5">
    <source>
        <dbReference type="ARBA" id="ARBA00022692"/>
    </source>
</evidence>
<keyword evidence="4" id="KW-0997">Cell inner membrane</keyword>
<reference evidence="10" key="1">
    <citation type="submission" date="2019-03" db="EMBL/GenBank/DDBJ databases">
        <authorList>
            <person name="Danneels B."/>
        </authorList>
    </citation>
    <scope>NUCLEOTIDE SEQUENCE</scope>
</reference>
<feature type="transmembrane region" description="Helical" evidence="8">
    <location>
        <begin position="75"/>
        <end position="96"/>
    </location>
</feature>
<evidence type="ECO:0000313" key="10">
    <source>
        <dbReference type="EMBL" id="VFR17541.1"/>
    </source>
</evidence>
<feature type="domain" description="ABC transmembrane type-1" evidence="9">
    <location>
        <begin position="37"/>
        <end position="225"/>
    </location>
</feature>
<dbReference type="PROSITE" id="PS50928">
    <property type="entry name" value="ABC_TM1"/>
    <property type="match status" value="1"/>
</dbReference>
<proteinExistence type="predicted"/>
<evidence type="ECO:0000256" key="7">
    <source>
        <dbReference type="ARBA" id="ARBA00023136"/>
    </source>
</evidence>
<evidence type="ECO:0000256" key="3">
    <source>
        <dbReference type="ARBA" id="ARBA00022475"/>
    </source>
</evidence>
<keyword evidence="3" id="KW-1003">Cell membrane</keyword>
<evidence type="ECO:0000256" key="1">
    <source>
        <dbReference type="ARBA" id="ARBA00004429"/>
    </source>
</evidence>
<keyword evidence="2" id="KW-0813">Transport</keyword>
<dbReference type="InterPro" id="IPR035906">
    <property type="entry name" value="MetI-like_sf"/>
</dbReference>